<feature type="compositionally biased region" description="Polar residues" evidence="4">
    <location>
        <begin position="39"/>
        <end position="57"/>
    </location>
</feature>
<reference evidence="6" key="1">
    <citation type="journal article" date="2020" name="mSystems">
        <title>Genome- and Community-Level Interaction Insights into Carbon Utilization and Element Cycling Functions of Hydrothermarchaeota in Hydrothermal Sediment.</title>
        <authorList>
            <person name="Zhou Z."/>
            <person name="Liu Y."/>
            <person name="Xu W."/>
            <person name="Pan J."/>
            <person name="Luo Z.H."/>
            <person name="Li M."/>
        </authorList>
    </citation>
    <scope>NUCLEOTIDE SEQUENCE [LARGE SCALE GENOMIC DNA]</scope>
    <source>
        <strain evidence="6">SpSt-418</strain>
    </source>
</reference>
<dbReference type="PRINTS" id="PR01490">
    <property type="entry name" value="RTXTOXIND"/>
</dbReference>
<accession>A0A7C3PK93</accession>
<evidence type="ECO:0000256" key="5">
    <source>
        <dbReference type="SAM" id="Phobius"/>
    </source>
</evidence>
<dbReference type="PANTHER" id="PTHR32347">
    <property type="entry name" value="EFFLUX SYSTEM COMPONENT YKNX-RELATED"/>
    <property type="match status" value="1"/>
</dbReference>
<dbReference type="SUPFAM" id="SSF111369">
    <property type="entry name" value="HlyD-like secretion proteins"/>
    <property type="match status" value="1"/>
</dbReference>
<feature type="region of interest" description="Disordered" evidence="4">
    <location>
        <begin position="389"/>
        <end position="442"/>
    </location>
</feature>
<dbReference type="SUPFAM" id="SSF51230">
    <property type="entry name" value="Single hybrid motif"/>
    <property type="match status" value="1"/>
</dbReference>
<keyword evidence="5" id="KW-0812">Transmembrane</keyword>
<dbReference type="InterPro" id="IPR050465">
    <property type="entry name" value="UPF0194_transport"/>
</dbReference>
<keyword evidence="5" id="KW-1133">Transmembrane helix</keyword>
<feature type="coiled-coil region" evidence="3">
    <location>
        <begin position="109"/>
        <end position="183"/>
    </location>
</feature>
<dbReference type="NCBIfam" id="TIGR02971">
    <property type="entry name" value="heterocyst_DevB"/>
    <property type="match status" value="1"/>
</dbReference>
<dbReference type="GO" id="GO:0030313">
    <property type="term" value="C:cell envelope"/>
    <property type="evidence" value="ECO:0007669"/>
    <property type="project" value="UniProtKB-SubCell"/>
</dbReference>
<evidence type="ECO:0000256" key="2">
    <source>
        <dbReference type="ARBA" id="ARBA00023054"/>
    </source>
</evidence>
<dbReference type="Gene3D" id="1.10.287.470">
    <property type="entry name" value="Helix hairpin bin"/>
    <property type="match status" value="1"/>
</dbReference>
<dbReference type="AlphaFoldDB" id="A0A7C3PK93"/>
<organism evidence="6">
    <name type="scientific">Oscillatoriales cyanobacterium SpSt-418</name>
    <dbReference type="NCBI Taxonomy" id="2282169"/>
    <lineage>
        <taxon>Bacteria</taxon>
        <taxon>Bacillati</taxon>
        <taxon>Cyanobacteriota</taxon>
        <taxon>Cyanophyceae</taxon>
        <taxon>Oscillatoriophycideae</taxon>
        <taxon>Oscillatoriales</taxon>
    </lineage>
</organism>
<evidence type="ECO:0000256" key="1">
    <source>
        <dbReference type="ARBA" id="ARBA00004196"/>
    </source>
</evidence>
<protein>
    <submittedName>
        <fullName evidence="6">Biotin/lipoyl-binding protein</fullName>
    </submittedName>
</protein>
<feature type="coiled-coil region" evidence="3">
    <location>
        <begin position="208"/>
        <end position="264"/>
    </location>
</feature>
<feature type="region of interest" description="Disordered" evidence="4">
    <location>
        <begin position="39"/>
        <end position="59"/>
    </location>
</feature>
<gene>
    <name evidence="6" type="ORF">ENR64_00010</name>
</gene>
<dbReference type="EMBL" id="DSRU01000001">
    <property type="protein sequence ID" value="HFM96157.1"/>
    <property type="molecule type" value="Genomic_DNA"/>
</dbReference>
<feature type="transmembrane region" description="Helical" evidence="5">
    <location>
        <begin position="12"/>
        <end position="31"/>
    </location>
</feature>
<feature type="compositionally biased region" description="Polar residues" evidence="4">
    <location>
        <begin position="398"/>
        <end position="411"/>
    </location>
</feature>
<proteinExistence type="predicted"/>
<dbReference type="InterPro" id="IPR014315">
    <property type="entry name" value="ABC_heterocyst_DevB"/>
</dbReference>
<dbReference type="InterPro" id="IPR011053">
    <property type="entry name" value="Single_hybrid_motif"/>
</dbReference>
<name>A0A7C3PK93_9CYAN</name>
<dbReference type="PANTHER" id="PTHR32347:SF27">
    <property type="entry name" value="RND EFFLUX PUMP MEMBRANE FUSION PROTEIN BARREL-SANDWICH DOMAIN-CONTAINING PROTEIN"/>
    <property type="match status" value="1"/>
</dbReference>
<evidence type="ECO:0000256" key="3">
    <source>
        <dbReference type="SAM" id="Coils"/>
    </source>
</evidence>
<dbReference type="Gene3D" id="2.40.30.170">
    <property type="match status" value="1"/>
</dbReference>
<evidence type="ECO:0000313" key="6">
    <source>
        <dbReference type="EMBL" id="HFM96157.1"/>
    </source>
</evidence>
<dbReference type="Gene3D" id="2.40.50.100">
    <property type="match status" value="1"/>
</dbReference>
<keyword evidence="2 3" id="KW-0175">Coiled coil</keyword>
<comment type="caution">
    <text evidence="6">The sequence shown here is derived from an EMBL/GenBank/DDBJ whole genome shotgun (WGS) entry which is preliminary data.</text>
</comment>
<sequence>MSALLKSPGKLIAALVVLGLGVTGLGIYLALRPAQSPQEKVNQAEQGSQTVSDSGRNISALGRLEPEGRVLKVSAPTASMFGSARVAQLLVREGSTVKAGQVIAVMDTRDRLLAAAMEAEARVREAQVKVGQAQTGAKRAEVAAQVEQVRARQAQAMAAQAEVERRFAELKNAEAEYQRYQTLYKDGALSKSDLDTRALTLQTSQSALKQSERLRDQAALELRQAQQQQASLESVRPIDVQAAEAQLQVAIANFQKAKAELETAAVRSPIDGKVIKVHAYPGEQVGTDGVVEVGNTNRMYAVAEIYETDIGKIKLGQRAKITSPAFEGEVEGVVAVIGQKIDKNDVLNTDPAADTDARVVEVKIQLAESQKVAGLTNLQVKVVVDPNAPLYPTPQRPDATQSPERSPNPSNGDAAISPKVSPSPLIELAPRTNDPLAPADKP</sequence>
<evidence type="ECO:0000256" key="4">
    <source>
        <dbReference type="SAM" id="MobiDB-lite"/>
    </source>
</evidence>
<comment type="subcellular location">
    <subcellularLocation>
        <location evidence="1">Cell envelope</location>
    </subcellularLocation>
</comment>
<keyword evidence="5" id="KW-0472">Membrane</keyword>